<evidence type="ECO:0000256" key="10">
    <source>
        <dbReference type="ARBA" id="ARBA00023242"/>
    </source>
</evidence>
<dbReference type="InterPro" id="IPR033762">
    <property type="entry name" value="MCM_OB"/>
</dbReference>
<dbReference type="AlphaFoldDB" id="A0A7J7M0U9"/>
<dbReference type="EC" id="3.6.4.12" evidence="3"/>
<evidence type="ECO:0000256" key="7">
    <source>
        <dbReference type="ARBA" id="ARBA00022806"/>
    </source>
</evidence>
<dbReference type="FunFam" id="2.20.28.10:FF:000003">
    <property type="entry name" value="DNA helicase"/>
    <property type="match status" value="1"/>
</dbReference>
<gene>
    <name evidence="13" type="ORF">GIB67_042458</name>
</gene>
<keyword evidence="8" id="KW-0067">ATP-binding</keyword>
<evidence type="ECO:0000256" key="5">
    <source>
        <dbReference type="ARBA" id="ARBA00022741"/>
    </source>
</evidence>
<dbReference type="Gene3D" id="2.40.50.140">
    <property type="entry name" value="Nucleic acid-binding proteins"/>
    <property type="match status" value="1"/>
</dbReference>
<evidence type="ECO:0000313" key="13">
    <source>
        <dbReference type="EMBL" id="KAF6148499.1"/>
    </source>
</evidence>
<dbReference type="Gene3D" id="2.20.28.10">
    <property type="match status" value="1"/>
</dbReference>
<evidence type="ECO:0000313" key="14">
    <source>
        <dbReference type="Proteomes" id="UP000541444"/>
    </source>
</evidence>
<dbReference type="InterPro" id="IPR012340">
    <property type="entry name" value="NA-bd_OB-fold"/>
</dbReference>
<dbReference type="GO" id="GO:0006260">
    <property type="term" value="P:DNA replication"/>
    <property type="evidence" value="ECO:0007669"/>
    <property type="project" value="UniProtKB-KW"/>
</dbReference>
<organism evidence="13 14">
    <name type="scientific">Kingdonia uniflora</name>
    <dbReference type="NCBI Taxonomy" id="39325"/>
    <lineage>
        <taxon>Eukaryota</taxon>
        <taxon>Viridiplantae</taxon>
        <taxon>Streptophyta</taxon>
        <taxon>Embryophyta</taxon>
        <taxon>Tracheophyta</taxon>
        <taxon>Spermatophyta</taxon>
        <taxon>Magnoliopsida</taxon>
        <taxon>Ranunculales</taxon>
        <taxon>Circaeasteraceae</taxon>
        <taxon>Kingdonia</taxon>
    </lineage>
</organism>
<evidence type="ECO:0000256" key="8">
    <source>
        <dbReference type="ARBA" id="ARBA00022840"/>
    </source>
</evidence>
<keyword evidence="5" id="KW-0547">Nucleotide-binding</keyword>
<dbReference type="GO" id="GO:0005524">
    <property type="term" value="F:ATP binding"/>
    <property type="evidence" value="ECO:0007669"/>
    <property type="project" value="UniProtKB-KW"/>
</dbReference>
<dbReference type="EMBL" id="JACGCM010001844">
    <property type="protein sequence ID" value="KAF6148499.1"/>
    <property type="molecule type" value="Genomic_DNA"/>
</dbReference>
<comment type="subcellular location">
    <subcellularLocation>
        <location evidence="1">Nucleus</location>
    </subcellularLocation>
</comment>
<protein>
    <recommendedName>
        <fullName evidence="3">DNA helicase</fullName>
        <ecNumber evidence="3">3.6.4.12</ecNumber>
    </recommendedName>
</protein>
<evidence type="ECO:0000256" key="2">
    <source>
        <dbReference type="ARBA" id="ARBA00008010"/>
    </source>
</evidence>
<keyword evidence="6" id="KW-0378">Hydrolase</keyword>
<proteinExistence type="inferred from homology"/>
<reference evidence="13 14" key="1">
    <citation type="journal article" date="2020" name="IScience">
        <title>Genome Sequencing of the Endangered Kingdonia uniflora (Circaeasteraceae, Ranunculales) Reveals Potential Mechanisms of Evolutionary Specialization.</title>
        <authorList>
            <person name="Sun Y."/>
            <person name="Deng T."/>
            <person name="Zhang A."/>
            <person name="Moore M.J."/>
            <person name="Landis J.B."/>
            <person name="Lin N."/>
            <person name="Zhang H."/>
            <person name="Zhang X."/>
            <person name="Huang J."/>
            <person name="Zhang X."/>
            <person name="Sun H."/>
            <person name="Wang H."/>
        </authorList>
    </citation>
    <scope>NUCLEOTIDE SEQUENCE [LARGE SCALE GENOMIC DNA]</scope>
    <source>
        <strain evidence="13">TB1705</strain>
        <tissue evidence="13">Leaf</tissue>
    </source>
</reference>
<dbReference type="Proteomes" id="UP000541444">
    <property type="component" value="Unassembled WGS sequence"/>
</dbReference>
<comment type="function">
    <text evidence="11">Probable component of the MCM2-7 complex (MCM complex) that may function as a DNA helicase and which is essential to undergo a single round of replication initiation and elongation per cell cycle in eukaryotic cells.</text>
</comment>
<dbReference type="SUPFAM" id="SSF50249">
    <property type="entry name" value="Nucleic acid-binding proteins"/>
    <property type="match status" value="1"/>
</dbReference>
<evidence type="ECO:0000256" key="1">
    <source>
        <dbReference type="ARBA" id="ARBA00004123"/>
    </source>
</evidence>
<comment type="similarity">
    <text evidence="2">Belongs to the MCM family.</text>
</comment>
<dbReference type="GO" id="GO:0003678">
    <property type="term" value="F:DNA helicase activity"/>
    <property type="evidence" value="ECO:0007669"/>
    <property type="project" value="UniProtKB-EC"/>
</dbReference>
<dbReference type="GO" id="GO:0000347">
    <property type="term" value="C:THO complex"/>
    <property type="evidence" value="ECO:0007669"/>
    <property type="project" value="UniProtKB-ARBA"/>
</dbReference>
<evidence type="ECO:0000256" key="9">
    <source>
        <dbReference type="ARBA" id="ARBA00023125"/>
    </source>
</evidence>
<feature type="domain" description="MCM OB" evidence="12">
    <location>
        <begin position="4"/>
        <end position="84"/>
    </location>
</feature>
<evidence type="ECO:0000256" key="4">
    <source>
        <dbReference type="ARBA" id="ARBA00022705"/>
    </source>
</evidence>
<accession>A0A7J7M0U9</accession>
<keyword evidence="7" id="KW-0347">Helicase</keyword>
<dbReference type="OrthoDB" id="10251574at2759"/>
<evidence type="ECO:0000259" key="12">
    <source>
        <dbReference type="Pfam" id="PF17207"/>
    </source>
</evidence>
<dbReference type="GO" id="GO:0016787">
    <property type="term" value="F:hydrolase activity"/>
    <property type="evidence" value="ECO:0007669"/>
    <property type="project" value="UniProtKB-KW"/>
</dbReference>
<keyword evidence="9" id="KW-0238">DNA-binding</keyword>
<evidence type="ECO:0000256" key="11">
    <source>
        <dbReference type="ARBA" id="ARBA00053280"/>
    </source>
</evidence>
<keyword evidence="4" id="KW-0235">DNA replication</keyword>
<keyword evidence="10" id="KW-0539">Nucleus</keyword>
<keyword evidence="14" id="KW-1185">Reference proteome</keyword>
<dbReference type="GO" id="GO:0003677">
    <property type="term" value="F:DNA binding"/>
    <property type="evidence" value="ECO:0007669"/>
    <property type="project" value="UniProtKB-KW"/>
</dbReference>
<name>A0A7J7M0U9_9MAGN</name>
<comment type="caution">
    <text evidence="13">The sequence shown here is derived from an EMBL/GenBank/DDBJ whole genome shotgun (WGS) entry which is preliminary data.</text>
</comment>
<evidence type="ECO:0000256" key="6">
    <source>
        <dbReference type="ARBA" id="ARBA00022801"/>
    </source>
</evidence>
<sequence>MVLSDIEKKVSVKGMIIRCSSFIPEIREAVFQCLVCGYFFDPINVDRGRVNEPKRCGRQECLAVNSMTLIHNRSRLDSHQGTSIMVNKASLRERELEVNKVILSFIITMSNYYKFLLGWNSDSFWT</sequence>
<dbReference type="Pfam" id="PF17207">
    <property type="entry name" value="MCM_OB"/>
    <property type="match status" value="1"/>
</dbReference>
<evidence type="ECO:0000256" key="3">
    <source>
        <dbReference type="ARBA" id="ARBA00012551"/>
    </source>
</evidence>